<dbReference type="InterPro" id="IPR004869">
    <property type="entry name" value="MMPL_dom"/>
</dbReference>
<keyword evidence="11" id="KW-1185">Reference proteome</keyword>
<evidence type="ECO:0000256" key="4">
    <source>
        <dbReference type="ARBA" id="ARBA00022692"/>
    </source>
</evidence>
<sequence>MQKFFKHHGAALIVWVVVCLAAMIGMPNITTLVRDHGNTTIPANMQSQVATAIQNKWGKGQSNARQVAVVFSNGDHKLTKAQQTSINATIEKLQNNQSHYHITSIMAPSDNAETKKQLVSKDGTTQIVQLMVSKHTTVQAMTTQLTKAVKTHNVTTSVTGGDILNESFNEATEAGVQKTEVIAAIFIFVVLIIVFRSPIVPVISLTAVGVAMLTSLSVVMNLVKHFGFPLSAFTQAFMVVILFGIGTDYNILLYDQFKEELAQGLDKLEATKQAVKVAGHTILYSGSSVLIGFSVLGLAKFSIYRSAVGVAVGIAILLLVLLTLNPFFMATLGDKMFWPVKNLSGASHSKLWEWLSAKSILHPLIAILLMLGCAVPVALLYNNDLNYDTVVELSDNAPAKQGFELIQKHFSKGTAEPSTIYIQADHKLNNNETLKVIDQLTRKLKQDPDIKTVTSVTQPGGSEISDLYVKKQLNTVTTGMDQAHSGISQINSGLKSAQSQLASADMQSGLNGVKQLISGTDQLISGSNQLHSGTTQLATGANTLQNGLGQYTNAVAQINAGTTQLADKSGELTAGISTLTQQTSQLPMAVAGLTAYTTGINGGINQINSALSSQAGSLNQLNSAQCQLTTLASESQTMRTQLASAKKLEPQLDAAIKLLDQLQSAKANLSSLQTKATALQSTLNTVKSSMTQVMTRNVAAISAERAIITAAQAIIDDDTASTASKQAAQTILTKANANLANNLQKNNTAMTGMANQTSNLAMPDLTQLDKLAQVLPTDAQINELKSELTNAKALMNSAENMLDQADDLSTQADQLGQVATAFAQLQTGLKTLQTNSNEAVSIAQQLNSGVNGSGVDLTDQTTIAQTIGNSSMTQQLSTLSSGVSQYVTGVNTVANGVNQVNANSGSLTSGAQQLTTGADQLNASVPSLTAGLVQVRNGQQTMYTTLSGLTTQMKALQTGLGSATDGLTQINTGVTQANSYLTGLKQSTSAKEFYIPKSTLKSKAFKPALDQYLSKDQTATQLTVVLKADPSSTEALTKVNSLQKEVKNQLKGTSLKNAKVAVGGQTAFTSDTKTVATSDFMRTAAIMVIGIAIALIFVTRSLLQPVYILLSLLFAYFASLTITRGLSTVILDQSQLTWTTPFFAFIMLIALGVDYSIFLMMKYREFGVESRPRIAITQAAGVIGAVVISAAIILGGTFAALMPSGVLTLIQVAIAVMIGLTILVFVLPITMSAGITLTYDRKNE</sequence>
<dbReference type="InterPro" id="IPR023908">
    <property type="entry name" value="xxxLxxG_rpt"/>
</dbReference>
<dbReference type="Proteomes" id="UP000051790">
    <property type="component" value="Unassembled WGS sequence"/>
</dbReference>
<comment type="similarity">
    <text evidence="2">Belongs to the resistance-nodulation-cell division (RND) (TC 2.A.6) family. MmpL subfamily.</text>
</comment>
<proteinExistence type="inferred from homology"/>
<evidence type="ECO:0000259" key="9">
    <source>
        <dbReference type="Pfam" id="PF03176"/>
    </source>
</evidence>
<dbReference type="SUPFAM" id="SSF82866">
    <property type="entry name" value="Multidrug efflux transporter AcrB transmembrane domain"/>
    <property type="match status" value="2"/>
</dbReference>
<evidence type="ECO:0000256" key="1">
    <source>
        <dbReference type="ARBA" id="ARBA00004651"/>
    </source>
</evidence>
<feature type="transmembrane region" description="Helical" evidence="8">
    <location>
        <begin position="1080"/>
        <end position="1099"/>
    </location>
</feature>
<name>A0A0R1QSL5_9LACO</name>
<feature type="transmembrane region" description="Helical" evidence="8">
    <location>
        <begin position="179"/>
        <end position="195"/>
    </location>
</feature>
<evidence type="ECO:0000256" key="3">
    <source>
        <dbReference type="ARBA" id="ARBA00022475"/>
    </source>
</evidence>
<dbReference type="Gene3D" id="1.20.1640.10">
    <property type="entry name" value="Multidrug efflux transporter AcrB transmembrane domain"/>
    <property type="match status" value="2"/>
</dbReference>
<feature type="coiled-coil region" evidence="7">
    <location>
        <begin position="652"/>
        <end position="682"/>
    </location>
</feature>
<keyword evidence="7" id="KW-0175">Coiled coil</keyword>
<keyword evidence="3" id="KW-1003">Cell membrane</keyword>
<dbReference type="Gene3D" id="1.10.287.950">
    <property type="entry name" value="Methyl-accepting chemotaxis protein"/>
    <property type="match status" value="2"/>
</dbReference>
<evidence type="ECO:0000256" key="2">
    <source>
        <dbReference type="ARBA" id="ARBA00010157"/>
    </source>
</evidence>
<keyword evidence="6 8" id="KW-0472">Membrane</keyword>
<evidence type="ECO:0000256" key="5">
    <source>
        <dbReference type="ARBA" id="ARBA00022989"/>
    </source>
</evidence>
<accession>A0A0R1QSL5</accession>
<feature type="domain" description="Membrane transport protein MMPL" evidence="9">
    <location>
        <begin position="42"/>
        <end position="352"/>
    </location>
</feature>
<evidence type="ECO:0000256" key="8">
    <source>
        <dbReference type="SAM" id="Phobius"/>
    </source>
</evidence>
<organism evidence="10 11">
    <name type="scientific">Lacticaseibacillus manihotivorans DSM 13343 = JCM 12514</name>
    <dbReference type="NCBI Taxonomy" id="1423769"/>
    <lineage>
        <taxon>Bacteria</taxon>
        <taxon>Bacillati</taxon>
        <taxon>Bacillota</taxon>
        <taxon>Bacilli</taxon>
        <taxon>Lactobacillales</taxon>
        <taxon>Lactobacillaceae</taxon>
        <taxon>Lacticaseibacillus</taxon>
    </lineage>
</organism>
<feature type="coiled-coil region" evidence="7">
    <location>
        <begin position="781"/>
        <end position="811"/>
    </location>
</feature>
<gene>
    <name evidence="10" type="ORF">FD01_GL000279</name>
</gene>
<feature type="transmembrane region" description="Helical" evidence="8">
    <location>
        <begin position="1138"/>
        <end position="1158"/>
    </location>
</feature>
<keyword evidence="5 8" id="KW-1133">Transmembrane helix</keyword>
<dbReference type="Pfam" id="PF03176">
    <property type="entry name" value="MMPL"/>
    <property type="match status" value="2"/>
</dbReference>
<evidence type="ECO:0000313" key="11">
    <source>
        <dbReference type="Proteomes" id="UP000051790"/>
    </source>
</evidence>
<dbReference type="PANTHER" id="PTHR33406:SF6">
    <property type="entry name" value="MEMBRANE PROTEIN YDGH-RELATED"/>
    <property type="match status" value="1"/>
</dbReference>
<feature type="transmembrane region" description="Helical" evidence="8">
    <location>
        <begin position="282"/>
        <end position="301"/>
    </location>
</feature>
<dbReference type="PATRIC" id="fig|1423769.4.peg.302"/>
<dbReference type="RefSeq" id="WP_056962949.1">
    <property type="nucleotide sequence ID" value="NZ_AZEU01000100.1"/>
</dbReference>
<evidence type="ECO:0000256" key="7">
    <source>
        <dbReference type="SAM" id="Coils"/>
    </source>
</evidence>
<reference evidence="10 11" key="1">
    <citation type="journal article" date="2015" name="Genome Announc.">
        <title>Expanding the biotechnology potential of lactobacilli through comparative genomics of 213 strains and associated genera.</title>
        <authorList>
            <person name="Sun Z."/>
            <person name="Harris H.M."/>
            <person name="McCann A."/>
            <person name="Guo C."/>
            <person name="Argimon S."/>
            <person name="Zhang W."/>
            <person name="Yang X."/>
            <person name="Jeffery I.B."/>
            <person name="Cooney J.C."/>
            <person name="Kagawa T.F."/>
            <person name="Liu W."/>
            <person name="Song Y."/>
            <person name="Salvetti E."/>
            <person name="Wrobel A."/>
            <person name="Rasinkangas P."/>
            <person name="Parkhill J."/>
            <person name="Rea M.C."/>
            <person name="O'Sullivan O."/>
            <person name="Ritari J."/>
            <person name="Douillard F.P."/>
            <person name="Paul Ross R."/>
            <person name="Yang R."/>
            <person name="Briner A.E."/>
            <person name="Felis G.E."/>
            <person name="de Vos W.M."/>
            <person name="Barrangou R."/>
            <person name="Klaenhammer T.R."/>
            <person name="Caufield P.W."/>
            <person name="Cui Y."/>
            <person name="Zhang H."/>
            <person name="O'Toole P.W."/>
        </authorList>
    </citation>
    <scope>NUCLEOTIDE SEQUENCE [LARGE SCALE GENOMIC DNA]</scope>
    <source>
        <strain evidence="10 11">DSM 13343</strain>
    </source>
</reference>
<feature type="transmembrane region" description="Helical" evidence="8">
    <location>
        <begin position="1208"/>
        <end position="1239"/>
    </location>
</feature>
<dbReference type="PANTHER" id="PTHR33406">
    <property type="entry name" value="MEMBRANE PROTEIN MJ1562-RELATED"/>
    <property type="match status" value="1"/>
</dbReference>
<feature type="transmembrane region" description="Helical" evidence="8">
    <location>
        <begin position="1106"/>
        <end position="1126"/>
    </location>
</feature>
<feature type="transmembrane region" description="Helical" evidence="8">
    <location>
        <begin position="307"/>
        <end position="328"/>
    </location>
</feature>
<keyword evidence="4 8" id="KW-0812">Transmembrane</keyword>
<dbReference type="OrthoDB" id="9782006at2"/>
<comment type="caution">
    <text evidence="10">The sequence shown here is derived from an EMBL/GenBank/DDBJ whole genome shotgun (WGS) entry which is preliminary data.</text>
</comment>
<dbReference type="EMBL" id="AZEU01000100">
    <property type="protein sequence ID" value="KRL47281.1"/>
    <property type="molecule type" value="Genomic_DNA"/>
</dbReference>
<evidence type="ECO:0000256" key="6">
    <source>
        <dbReference type="ARBA" id="ARBA00023136"/>
    </source>
</evidence>
<comment type="subcellular location">
    <subcellularLocation>
        <location evidence="1">Cell membrane</location>
        <topology evidence="1">Multi-pass membrane protein</topology>
    </subcellularLocation>
</comment>
<protein>
    <submittedName>
        <fullName evidence="10">Transport protein</fullName>
    </submittedName>
</protein>
<dbReference type="InterPro" id="IPR050545">
    <property type="entry name" value="Mycobact_MmpL"/>
</dbReference>
<dbReference type="NCBIfam" id="TIGR03057">
    <property type="entry name" value="xxxLxxG_by_4"/>
    <property type="match status" value="2"/>
</dbReference>
<evidence type="ECO:0000313" key="10">
    <source>
        <dbReference type="EMBL" id="KRL47281.1"/>
    </source>
</evidence>
<dbReference type="GO" id="GO:0005886">
    <property type="term" value="C:plasma membrane"/>
    <property type="evidence" value="ECO:0007669"/>
    <property type="project" value="UniProtKB-SubCell"/>
</dbReference>
<feature type="domain" description="Membrane transport protein MMPL" evidence="9">
    <location>
        <begin position="926"/>
        <end position="1226"/>
    </location>
</feature>
<feature type="transmembrane region" description="Helical" evidence="8">
    <location>
        <begin position="226"/>
        <end position="245"/>
    </location>
</feature>
<feature type="transmembrane region" description="Helical" evidence="8">
    <location>
        <begin position="360"/>
        <end position="381"/>
    </location>
</feature>
<dbReference type="AlphaFoldDB" id="A0A0R1QSL5"/>
<feature type="transmembrane region" description="Helical" evidence="8">
    <location>
        <begin position="1179"/>
        <end position="1202"/>
    </location>
</feature>